<evidence type="ECO:0000259" key="3">
    <source>
        <dbReference type="PROSITE" id="PS50054"/>
    </source>
</evidence>
<accession>A0A1V0SGU2</accession>
<dbReference type="InterPro" id="IPR000387">
    <property type="entry name" value="Tyr_Pase_dom"/>
</dbReference>
<name>A0A1V0SGU2_9VIRU</name>
<reference evidence="5" key="1">
    <citation type="journal article" date="2017" name="Science">
        <title>Giant viruses with an expanded complement of translation system components.</title>
        <authorList>
            <person name="Schulz F."/>
            <person name="Yutin N."/>
            <person name="Ivanova N.N."/>
            <person name="Ortega D.R."/>
            <person name="Lee T.K."/>
            <person name="Vierheilig J."/>
            <person name="Daims H."/>
            <person name="Horn M."/>
            <person name="Wagner M."/>
            <person name="Jensen G.J."/>
            <person name="Kyrpides N.C."/>
            <person name="Koonin E.V."/>
            <person name="Woyke T."/>
        </authorList>
    </citation>
    <scope>NUCLEOTIDE SEQUENCE</scope>
    <source>
        <strain evidence="5">HKV1</strain>
    </source>
</reference>
<organism evidence="5">
    <name type="scientific">Hokovirus HKV1</name>
    <dbReference type="NCBI Taxonomy" id="1977638"/>
    <lineage>
        <taxon>Viruses</taxon>
        <taxon>Varidnaviria</taxon>
        <taxon>Bamfordvirae</taxon>
        <taxon>Nucleocytoviricota</taxon>
        <taxon>Megaviricetes</taxon>
        <taxon>Imitervirales</taxon>
        <taxon>Mimiviridae</taxon>
        <taxon>Klosneuvirinae</taxon>
        <taxon>Hokovirus</taxon>
    </lineage>
</organism>
<dbReference type="PROSITE" id="PS00383">
    <property type="entry name" value="TYR_PHOSPHATASE_1"/>
    <property type="match status" value="1"/>
</dbReference>
<evidence type="ECO:0000259" key="4">
    <source>
        <dbReference type="PROSITE" id="PS50056"/>
    </source>
</evidence>
<dbReference type="GO" id="GO:0004721">
    <property type="term" value="F:phosphoprotein phosphatase activity"/>
    <property type="evidence" value="ECO:0007669"/>
    <property type="project" value="UniProtKB-KW"/>
</dbReference>
<dbReference type="PANTHER" id="PTHR10159:SF519">
    <property type="entry name" value="DUAL SPECIFICITY PROTEIN PHOSPHATASE MPK3"/>
    <property type="match status" value="1"/>
</dbReference>
<dbReference type="PROSITE" id="PS50056">
    <property type="entry name" value="TYR_PHOSPHATASE_2"/>
    <property type="match status" value="1"/>
</dbReference>
<dbReference type="SUPFAM" id="SSF52799">
    <property type="entry name" value="(Phosphotyrosine protein) phosphatases II"/>
    <property type="match status" value="1"/>
</dbReference>
<sequence>MIKENDIDYIIPNLYLGNYESSKNMAYIKKYNIKYIICIMVNIDEQFKNNKEITYFHIPIKDEQDCKNIKVNYKILFDDITKLIDYLLRLNNGSILVHCKKGHHRSAAIVAHYLVNYHNYELKTVINYIKQKRPLALRRNCCIMDNLWYYNKN</sequence>
<keyword evidence="1" id="KW-0378">Hydrolase</keyword>
<dbReference type="InterPro" id="IPR016130">
    <property type="entry name" value="Tyr_Pase_AS"/>
</dbReference>
<feature type="domain" description="Tyrosine specific protein phosphatases" evidence="4">
    <location>
        <begin position="78"/>
        <end position="134"/>
    </location>
</feature>
<feature type="domain" description="Tyrosine-protein phosphatase" evidence="3">
    <location>
        <begin position="5"/>
        <end position="153"/>
    </location>
</feature>
<dbReference type="PANTHER" id="PTHR10159">
    <property type="entry name" value="DUAL SPECIFICITY PROTEIN PHOSPHATASE"/>
    <property type="match status" value="1"/>
</dbReference>
<evidence type="ECO:0000256" key="2">
    <source>
        <dbReference type="ARBA" id="ARBA00022912"/>
    </source>
</evidence>
<evidence type="ECO:0000313" key="5">
    <source>
        <dbReference type="EMBL" id="ARF10891.1"/>
    </source>
</evidence>
<protein>
    <submittedName>
        <fullName evidence="5">Dual specificity phosphatase</fullName>
    </submittedName>
</protein>
<dbReference type="EMBL" id="KY684105">
    <property type="protein sequence ID" value="ARF10891.1"/>
    <property type="molecule type" value="Genomic_DNA"/>
</dbReference>
<dbReference type="Gene3D" id="3.90.190.10">
    <property type="entry name" value="Protein tyrosine phosphatase superfamily"/>
    <property type="match status" value="1"/>
</dbReference>
<keyword evidence="2" id="KW-0904">Protein phosphatase</keyword>
<evidence type="ECO:0000256" key="1">
    <source>
        <dbReference type="ARBA" id="ARBA00022801"/>
    </source>
</evidence>
<proteinExistence type="predicted"/>
<dbReference type="CDD" id="cd14498">
    <property type="entry name" value="DSP"/>
    <property type="match status" value="1"/>
</dbReference>
<gene>
    <name evidence="5" type="ORF">Hokovirus_3_164</name>
</gene>
<dbReference type="Pfam" id="PF00782">
    <property type="entry name" value="DSPc"/>
    <property type="match status" value="1"/>
</dbReference>
<dbReference type="InterPro" id="IPR029021">
    <property type="entry name" value="Prot-tyrosine_phosphatase-like"/>
</dbReference>
<dbReference type="InterPro" id="IPR000340">
    <property type="entry name" value="Dual-sp_phosphatase_cat-dom"/>
</dbReference>
<dbReference type="PROSITE" id="PS50054">
    <property type="entry name" value="TYR_PHOSPHATASE_DUAL"/>
    <property type="match status" value="1"/>
</dbReference>
<dbReference type="SMART" id="SM00195">
    <property type="entry name" value="DSPc"/>
    <property type="match status" value="1"/>
</dbReference>
<dbReference type="InterPro" id="IPR020422">
    <property type="entry name" value="TYR_PHOSPHATASE_DUAL_dom"/>
</dbReference>